<evidence type="ECO:0000256" key="5">
    <source>
        <dbReference type="ARBA" id="ARBA00023136"/>
    </source>
</evidence>
<dbReference type="EMBL" id="CAATHG010000003">
    <property type="protein sequence ID" value="VNP89982.1"/>
    <property type="molecule type" value="Genomic_DNA"/>
</dbReference>
<gene>
    <name evidence="7" type="ORF">SAMEA2783849_01517</name>
    <name evidence="8" type="ORF">SAMEA2783851_01452</name>
    <name evidence="9" type="ORF">SAMEA2783852_00626</name>
    <name evidence="10" type="ORF">SAMEA2783854_01538</name>
    <name evidence="11" type="ORF">SAMEA2783856_01240</name>
</gene>
<feature type="transmembrane region" description="Helical" evidence="6">
    <location>
        <begin position="276"/>
        <end position="294"/>
    </location>
</feature>
<reference evidence="10" key="1">
    <citation type="submission" date="2019-04" db="EMBL/GenBank/DDBJ databases">
        <authorList>
            <consortium name="Pathogen Informatics"/>
        </authorList>
    </citation>
    <scope>NUCLEOTIDE SEQUENCE</scope>
    <source>
        <strain evidence="10">GPSC65</strain>
    </source>
</reference>
<feature type="transmembrane region" description="Helical" evidence="6">
    <location>
        <begin position="332"/>
        <end position="351"/>
    </location>
</feature>
<keyword evidence="3 6" id="KW-0812">Transmembrane</keyword>
<evidence type="ECO:0000256" key="4">
    <source>
        <dbReference type="ARBA" id="ARBA00022989"/>
    </source>
</evidence>
<evidence type="ECO:0000313" key="7">
    <source>
        <dbReference type="EMBL" id="VNP29005.1"/>
    </source>
</evidence>
<feature type="transmembrane region" description="Helical" evidence="6">
    <location>
        <begin position="165"/>
        <end position="183"/>
    </location>
</feature>
<proteinExistence type="predicted"/>
<feature type="transmembrane region" description="Helical" evidence="6">
    <location>
        <begin position="139"/>
        <end position="159"/>
    </location>
</feature>
<feature type="transmembrane region" description="Helical" evidence="6">
    <location>
        <begin position="363"/>
        <end position="384"/>
    </location>
</feature>
<feature type="transmembrane region" description="Helical" evidence="6">
    <location>
        <begin position="217"/>
        <end position="238"/>
    </location>
</feature>
<protein>
    <submittedName>
        <fullName evidence="10">Macrolide efflux ABC transporter membrane-spanning permease</fullName>
    </submittedName>
</protein>
<dbReference type="EMBL" id="CAATFV010000009">
    <property type="protein sequence ID" value="VNP29005.1"/>
    <property type="molecule type" value="Genomic_DNA"/>
</dbReference>
<evidence type="ECO:0000313" key="10">
    <source>
        <dbReference type="EMBL" id="VNQ48396.1"/>
    </source>
</evidence>
<dbReference type="CDD" id="cd06173">
    <property type="entry name" value="MFS_MefA_like"/>
    <property type="match status" value="1"/>
</dbReference>
<dbReference type="Pfam" id="PF07690">
    <property type="entry name" value="MFS_1"/>
    <property type="match status" value="1"/>
</dbReference>
<dbReference type="PANTHER" id="PTHR23513">
    <property type="entry name" value="INTEGRAL MEMBRANE EFFLUX PROTEIN-RELATED"/>
    <property type="match status" value="1"/>
</dbReference>
<dbReference type="Gene3D" id="1.20.1250.20">
    <property type="entry name" value="MFS general substrate transporter like domains"/>
    <property type="match status" value="1"/>
</dbReference>
<dbReference type="EMBL" id="CAATIV010000007">
    <property type="protein sequence ID" value="VNQ86842.1"/>
    <property type="molecule type" value="Genomic_DNA"/>
</dbReference>
<keyword evidence="2" id="KW-1003">Cell membrane</keyword>
<comment type="subcellular location">
    <subcellularLocation>
        <location evidence="1">Cell membrane</location>
        <topology evidence="1">Multi-pass membrane protein</topology>
    </subcellularLocation>
</comment>
<feature type="transmembrane region" description="Helical" evidence="6">
    <location>
        <begin position="71"/>
        <end position="89"/>
    </location>
</feature>
<dbReference type="EMBL" id="CAATGT010000009">
    <property type="protein sequence ID" value="VNP70141.1"/>
    <property type="molecule type" value="Genomic_DNA"/>
</dbReference>
<feature type="transmembrane region" description="Helical" evidence="6">
    <location>
        <begin position="300"/>
        <end position="320"/>
    </location>
</feature>
<keyword evidence="4 6" id="KW-1133">Transmembrane helix</keyword>
<dbReference type="PANTHER" id="PTHR23513:SF11">
    <property type="entry name" value="STAPHYLOFERRIN A TRANSPORTER"/>
    <property type="match status" value="1"/>
</dbReference>
<evidence type="ECO:0000256" key="3">
    <source>
        <dbReference type="ARBA" id="ARBA00022692"/>
    </source>
</evidence>
<feature type="transmembrane region" description="Helical" evidence="6">
    <location>
        <begin position="250"/>
        <end position="269"/>
    </location>
</feature>
<organism evidence="10">
    <name type="scientific">Streptococcus pneumoniae</name>
    <dbReference type="NCBI Taxonomy" id="1313"/>
    <lineage>
        <taxon>Bacteria</taxon>
        <taxon>Bacillati</taxon>
        <taxon>Bacillota</taxon>
        <taxon>Bacilli</taxon>
        <taxon>Lactobacillales</taxon>
        <taxon>Streptococcaceae</taxon>
        <taxon>Streptococcus</taxon>
    </lineage>
</organism>
<dbReference type="GO" id="GO:0005886">
    <property type="term" value="C:plasma membrane"/>
    <property type="evidence" value="ECO:0007669"/>
    <property type="project" value="UniProtKB-SubCell"/>
</dbReference>
<evidence type="ECO:0000256" key="1">
    <source>
        <dbReference type="ARBA" id="ARBA00004651"/>
    </source>
</evidence>
<dbReference type="GO" id="GO:0022857">
    <property type="term" value="F:transmembrane transporter activity"/>
    <property type="evidence" value="ECO:0007669"/>
    <property type="project" value="InterPro"/>
</dbReference>
<dbReference type="InterPro" id="IPR011701">
    <property type="entry name" value="MFS"/>
</dbReference>
<dbReference type="AlphaFoldDB" id="A0A4J2D0L4"/>
<accession>A0A4J2D0L4</accession>
<evidence type="ECO:0000256" key="6">
    <source>
        <dbReference type="SAM" id="Phobius"/>
    </source>
</evidence>
<evidence type="ECO:0000313" key="9">
    <source>
        <dbReference type="EMBL" id="VNP89982.1"/>
    </source>
</evidence>
<dbReference type="EMBL" id="CAATIE010000009">
    <property type="protein sequence ID" value="VNQ48396.1"/>
    <property type="molecule type" value="Genomic_DNA"/>
</dbReference>
<sequence length="424" mass="46975">MNRYAVQLISRGAINKMGNMLYDYGNSVWLASMGTIGQTVLGMYQISELVTSILVNPFGGVISDRFSRRKILMTADLVCGILCLAISFIRNDSWMIGALIVANIVQAIAFAFSRTANKAIITEVVEKDEIVIYNSRLELVLQVVGVSSPVLSFLVLQFTSLHMTLLLDSLTFFIAFVLVAFLSKEEAKVQEKKAFTGRDIFVDIKDGLHYIWHQQEIFFLLLVASSVNFFFAAFEFLLPFSNQLYGSEGAYASILTMGAIGSIIGALLASKIKANIYNLLILLALTGVGVFMMGLPLPTFLSFSGNLVCELFMTIFNIHFFTQVQTKVESEFLGRVLSTIFTLAILFMPIAKGFMTVLPSVHLSSFLIIGSGVIILSCISFIYVRTHFEKLIQGCLSFKNNFKPSVFSALLVCEEGLFYGKMVL</sequence>
<name>A0A4J2D0L4_STREE</name>
<keyword evidence="5 6" id="KW-0472">Membrane</keyword>
<evidence type="ECO:0000313" key="8">
    <source>
        <dbReference type="EMBL" id="VNP70141.1"/>
    </source>
</evidence>
<dbReference type="InterPro" id="IPR036259">
    <property type="entry name" value="MFS_trans_sf"/>
</dbReference>
<evidence type="ECO:0000256" key="2">
    <source>
        <dbReference type="ARBA" id="ARBA00022475"/>
    </source>
</evidence>
<dbReference type="SUPFAM" id="SSF103473">
    <property type="entry name" value="MFS general substrate transporter"/>
    <property type="match status" value="1"/>
</dbReference>
<feature type="transmembrane region" description="Helical" evidence="6">
    <location>
        <begin position="95"/>
        <end position="112"/>
    </location>
</feature>
<evidence type="ECO:0000313" key="11">
    <source>
        <dbReference type="EMBL" id="VNQ86842.1"/>
    </source>
</evidence>